<name>A0ABS6EJI3_9CLOT</name>
<keyword evidence="5" id="KW-1185">Reference proteome</keyword>
<gene>
    <name evidence="4" type="ORF">KQI86_12545</name>
</gene>
<dbReference type="InterPro" id="IPR050515">
    <property type="entry name" value="Beta-lactam/transpept"/>
</dbReference>
<keyword evidence="1" id="KW-1133">Transmembrane helix</keyword>
<feature type="domain" description="Penicillin binding protein A dimerisation" evidence="3">
    <location>
        <begin position="56"/>
        <end position="132"/>
    </location>
</feature>
<evidence type="ECO:0000259" key="2">
    <source>
        <dbReference type="Pfam" id="PF00905"/>
    </source>
</evidence>
<reference evidence="4 5" key="1">
    <citation type="submission" date="2021-06" db="EMBL/GenBank/DDBJ databases">
        <authorList>
            <person name="Sun Q."/>
            <person name="Li D."/>
        </authorList>
    </citation>
    <scope>NUCLEOTIDE SEQUENCE [LARGE SCALE GENOMIC DNA]</scope>
    <source>
        <strain evidence="4 5">MSJ-11</strain>
    </source>
</reference>
<dbReference type="PANTHER" id="PTHR30627">
    <property type="entry name" value="PEPTIDOGLYCAN D,D-TRANSPEPTIDASE"/>
    <property type="match status" value="1"/>
</dbReference>
<dbReference type="Pfam" id="PF00905">
    <property type="entry name" value="Transpeptidase"/>
    <property type="match status" value="1"/>
</dbReference>
<evidence type="ECO:0000313" key="4">
    <source>
        <dbReference type="EMBL" id="MBU5485165.1"/>
    </source>
</evidence>
<evidence type="ECO:0000259" key="3">
    <source>
        <dbReference type="Pfam" id="PF21922"/>
    </source>
</evidence>
<feature type="domain" description="Penicillin-binding protein transpeptidase" evidence="2">
    <location>
        <begin position="160"/>
        <end position="468"/>
    </location>
</feature>
<comment type="caution">
    <text evidence="4">The sequence shown here is derived from an EMBL/GenBank/DDBJ whole genome shotgun (WGS) entry which is preliminary data.</text>
</comment>
<dbReference type="EMBL" id="JAHLQF010000003">
    <property type="protein sequence ID" value="MBU5485165.1"/>
    <property type="molecule type" value="Genomic_DNA"/>
</dbReference>
<feature type="transmembrane region" description="Helical" evidence="1">
    <location>
        <begin position="12"/>
        <end position="33"/>
    </location>
</feature>
<sequence>MKDISNNIKKVTMVFLICFIALISYITYFEIIVTPKIVGSQYNQRRIWAKKNEVLRGSIFDRNMKVLAKSTRVDKGHQKREYTEGEVFAHPLGYIDVSYGLSGIEKTYDKKLSSVSIKDTIFKLMNINKNDKEKYGSSIKTTLNYDLQKLGWDLLGHRKGSVVAIDPKSGEILALVSKPSFNPNDLEGTWKNIINDKNNPLLNRATSGLYPPGSIFKVVTAVSALENIEGVENRVFEDRGVLAFNSKESLRNYNGAVLGNINLKEATVNSSNVVYGTLGMELGNDKLKSTAEKFYFNKNIPSDGILIENSKFPSIKDYEVGNLAQSAIGQSSILATPIQMALVASTIANDGVMMKPHVVKEVLNNKGEVLEKIKIDSIGKVTSKENASIIKDYMKAVVERGTGRAAGVYGLDVCGKTGTAEHSTAGSNKEPHSWFIGFAPYDDPQIAIAVIVEEGGVGGGIASSIASSMFKEALVK</sequence>
<keyword evidence="1" id="KW-0812">Transmembrane</keyword>
<dbReference type="Pfam" id="PF21922">
    <property type="entry name" value="PBP_dimer_2"/>
    <property type="match status" value="1"/>
</dbReference>
<protein>
    <submittedName>
        <fullName evidence="4">Penicillin-binding protein 2</fullName>
    </submittedName>
</protein>
<dbReference type="RefSeq" id="WP_216439731.1">
    <property type="nucleotide sequence ID" value="NZ_JAHLQF010000003.1"/>
</dbReference>
<evidence type="ECO:0000313" key="5">
    <source>
        <dbReference type="Proteomes" id="UP000726170"/>
    </source>
</evidence>
<organism evidence="4 5">
    <name type="scientific">Clostridium mobile</name>
    <dbReference type="NCBI Taxonomy" id="2841512"/>
    <lineage>
        <taxon>Bacteria</taxon>
        <taxon>Bacillati</taxon>
        <taxon>Bacillota</taxon>
        <taxon>Clostridia</taxon>
        <taxon>Eubacteriales</taxon>
        <taxon>Clostridiaceae</taxon>
        <taxon>Clostridium</taxon>
    </lineage>
</organism>
<accession>A0ABS6EJI3</accession>
<dbReference type="Proteomes" id="UP000726170">
    <property type="component" value="Unassembled WGS sequence"/>
</dbReference>
<proteinExistence type="predicted"/>
<dbReference type="InterPro" id="IPR001460">
    <property type="entry name" value="PCN-bd_Tpept"/>
</dbReference>
<keyword evidence="1" id="KW-0472">Membrane</keyword>
<dbReference type="PANTHER" id="PTHR30627:SF24">
    <property type="entry name" value="PENICILLIN-BINDING PROTEIN 4B"/>
    <property type="match status" value="1"/>
</dbReference>
<evidence type="ECO:0000256" key="1">
    <source>
        <dbReference type="SAM" id="Phobius"/>
    </source>
</evidence>
<dbReference type="InterPro" id="IPR054120">
    <property type="entry name" value="PBPA_dimer"/>
</dbReference>